<keyword evidence="3" id="KW-1185">Reference proteome</keyword>
<feature type="coiled-coil region" evidence="1">
    <location>
        <begin position="178"/>
        <end position="251"/>
    </location>
</feature>
<proteinExistence type="predicted"/>
<evidence type="ECO:0000256" key="1">
    <source>
        <dbReference type="SAM" id="Coils"/>
    </source>
</evidence>
<evidence type="ECO:0000313" key="2">
    <source>
        <dbReference type="EMBL" id="KAK5640409.1"/>
    </source>
</evidence>
<dbReference type="EMBL" id="JAVRBK010000008">
    <property type="protein sequence ID" value="KAK5640409.1"/>
    <property type="molecule type" value="Genomic_DNA"/>
</dbReference>
<protein>
    <submittedName>
        <fullName evidence="2">Uncharacterized protein</fullName>
    </submittedName>
</protein>
<feature type="coiled-coil region" evidence="1">
    <location>
        <begin position="63"/>
        <end position="129"/>
    </location>
</feature>
<accession>A0AAN7VAR8</accession>
<organism evidence="2 3">
    <name type="scientific">Pyrocoelia pectoralis</name>
    <dbReference type="NCBI Taxonomy" id="417401"/>
    <lineage>
        <taxon>Eukaryota</taxon>
        <taxon>Metazoa</taxon>
        <taxon>Ecdysozoa</taxon>
        <taxon>Arthropoda</taxon>
        <taxon>Hexapoda</taxon>
        <taxon>Insecta</taxon>
        <taxon>Pterygota</taxon>
        <taxon>Neoptera</taxon>
        <taxon>Endopterygota</taxon>
        <taxon>Coleoptera</taxon>
        <taxon>Polyphaga</taxon>
        <taxon>Elateriformia</taxon>
        <taxon>Elateroidea</taxon>
        <taxon>Lampyridae</taxon>
        <taxon>Lampyrinae</taxon>
        <taxon>Pyrocoelia</taxon>
    </lineage>
</organism>
<sequence length="1550" mass="176802">MHMSQEDLHSKINDIDEVYQNYATLKNNNGRLQRKYYRSLLSLKAAREECQLFKDSRVTTDQYESLVKERDELQLQLSNTKNEFNSFVNDSHIRYQSSCREVDDLNSKYNNLLTKYEELKNENKVMSELCSNSTGNDDEVHDLQISFDEKCAEIQVLQEKVTDFVGLQTKYADMQAKNDVITKERDRLDLKVQTLELELQQVIEKNRNRYATLETENDGLVKKTLNLEDTCKNLTVERDQLRNQLNDLRKRLQSSQDPLRNLLVTLRGVVEKYDNHELRNDGSDRSPKVKFPTDDCYIGNVEEKFAVLRIPEREIRKNEGLIVDDCKLIQESDFIDDLELLKIIMESTKRFKLISPIASPLHEKEDSIFDFENGKLDESLPHLQNQDSINGSVPCDGIENAIQSDLSDVLTIQNVPISSNVLNCDENENKNIISISGDIESAMVKSSCVETASCSTGGNNELQNYEISTGGVAQENWTEANLLLHPLNPKSIATPTELLKDSSEDLVKYVDHLSNESSSPVHNDDPLSPEINVNTDSEQSVITCFSNIDGEIAKDLNELSDNILENCAKINFNVNEPKNHELKLLNTENAVEKKHCDVNTVDINENNNGQMYFCNKLGETTCNGEYGELESNKKECDNRIVTNLPVDTSNICKFETPTCIDKEEIVEVFNNKLKSSVDCFSELKVGSMSESSSGFSPKVSQSESTDSAFVSNCSSSSEDEDWINGVIDDTEIFSKTSPKLVKLSKKRTSNVSRRKKKIDNEFTLGFQDDKIVTIISKSKRKPVMSRKADLLKKCTNINKISNKSIAVVTNSRKERQKHNQEQIIIEQLPCVSCARYNFLRKNRKRSFSQNVCESTSTVLDDDPQVYAKRRRIAHTAKNSETPNNIDPRKDEDGKINIISVHVIKPTQAVNSEENMLSKVTIQKSESLISPTSPVLMQQDNWMDLPVVIPTEATTMTCTNVVNARDDRIVSKLISPTIRESRSVSSPASPVLIERGNRMHLPVVIPTEIAAKPVNQENNIQSKLISPTIHKSQSVLYKLTENEMNIPPVIPSEILEVRTDYVTKPMKAVNGESKPISVSGTTQELPPAVPTQKEKMTVEKGRLLIKEMLQFCKCNEKIFQIAKLFVHQSSDFIVKLILEHVVFDIHDTPTRGYYPREPHLTTIQRGLYKFIMALEKLNVKGVCKAYFGQADLYIRTLEDPITLSPVIRLYVALCKGQFNYRQMRMAICSAFADMGDLVLPYVYIVLQMWIEVFPRKGMLAHSHILMRTIVQIILLKNISLPEYNLVNLRYLLFNYYHYSSDCEDIRVLLKELLKYYIDERNECARVLAIALLKHINVKIMVEEIFPSLQVQGTTLSDENQVCAVITLVMHFTKHCKLSSEIIATNLQWLKQFGSDLQPFIVKNHANAVLQWYMKCNSCPFNILEAEYKRCRAQACANVEEVRQYLINFPFGCLDNISEWKKCVCSDMQEVDCPGDKFNKCTKALQLRADGNEQCKDLKGDLDRLHELNFNCFCTRFLGYFTGNFCSNELDKNVGEQIHKYWGEAYKKLPPI</sequence>
<reference evidence="2 3" key="1">
    <citation type="journal article" date="2024" name="Insects">
        <title>An Improved Chromosome-Level Genome Assembly of the Firefly Pyrocoelia pectoralis.</title>
        <authorList>
            <person name="Fu X."/>
            <person name="Meyer-Rochow V.B."/>
            <person name="Ballantyne L."/>
            <person name="Zhu X."/>
        </authorList>
    </citation>
    <scope>NUCLEOTIDE SEQUENCE [LARGE SCALE GENOMIC DNA]</scope>
    <source>
        <strain evidence="2">XCY_ONT2</strain>
    </source>
</reference>
<gene>
    <name evidence="2" type="ORF">RI129_011220</name>
</gene>
<evidence type="ECO:0000313" key="3">
    <source>
        <dbReference type="Proteomes" id="UP001329430"/>
    </source>
</evidence>
<dbReference type="Proteomes" id="UP001329430">
    <property type="component" value="Chromosome 8"/>
</dbReference>
<keyword evidence="1" id="KW-0175">Coiled coil</keyword>
<comment type="caution">
    <text evidence="2">The sequence shown here is derived from an EMBL/GenBank/DDBJ whole genome shotgun (WGS) entry which is preliminary data.</text>
</comment>
<name>A0AAN7VAR8_9COLE</name>